<dbReference type="EMBL" id="JAOWKZ010000001">
    <property type="protein sequence ID" value="MCV2871540.1"/>
    <property type="molecule type" value="Genomic_DNA"/>
</dbReference>
<comment type="caution">
    <text evidence="1">The sequence shown here is derived from an EMBL/GenBank/DDBJ whole genome shotgun (WGS) entry which is preliminary data.</text>
</comment>
<dbReference type="Proteomes" id="UP001652564">
    <property type="component" value="Unassembled WGS sequence"/>
</dbReference>
<reference evidence="1 2" key="1">
    <citation type="submission" date="2022-10" db="EMBL/GenBank/DDBJ databases">
        <title>Defluviimonas sp. nov., isolated from ocean surface sediments.</title>
        <authorList>
            <person name="He W."/>
            <person name="Wang L."/>
            <person name="Zhang D.-F."/>
        </authorList>
    </citation>
    <scope>NUCLEOTIDE SEQUENCE [LARGE SCALE GENOMIC DNA]</scope>
    <source>
        <strain evidence="1 2">WL0050</strain>
    </source>
</reference>
<evidence type="ECO:0000313" key="1">
    <source>
        <dbReference type="EMBL" id="MCV2871540.1"/>
    </source>
</evidence>
<accession>A0ABT2ZKG3</accession>
<name>A0ABT2ZKG3_9RHOB</name>
<keyword evidence="2" id="KW-1185">Reference proteome</keyword>
<proteinExistence type="predicted"/>
<dbReference type="RefSeq" id="WP_263738708.1">
    <property type="nucleotide sequence ID" value="NZ_JAOWKZ010000001.1"/>
</dbReference>
<sequence>MADITLHHTLPHPLSRIQSVWKTYKLWNLKRQADAELRAAVERLAALSPHYLDDIGIAPIDLTGTNATPQAPACRA</sequence>
<evidence type="ECO:0000313" key="2">
    <source>
        <dbReference type="Proteomes" id="UP001652564"/>
    </source>
</evidence>
<protein>
    <recommendedName>
        <fullName evidence="3">DUF1127 domain-containing protein</fullName>
    </recommendedName>
</protein>
<gene>
    <name evidence="1" type="ORF">OEZ71_04450</name>
</gene>
<organism evidence="1 2">
    <name type="scientific">Albidovulum litorale</name>
    <dbReference type="NCBI Taxonomy" id="2984134"/>
    <lineage>
        <taxon>Bacteria</taxon>
        <taxon>Pseudomonadati</taxon>
        <taxon>Pseudomonadota</taxon>
        <taxon>Alphaproteobacteria</taxon>
        <taxon>Rhodobacterales</taxon>
        <taxon>Paracoccaceae</taxon>
        <taxon>Albidovulum</taxon>
    </lineage>
</organism>
<evidence type="ECO:0008006" key="3">
    <source>
        <dbReference type="Google" id="ProtNLM"/>
    </source>
</evidence>